<evidence type="ECO:0000256" key="2">
    <source>
        <dbReference type="ARBA" id="ARBA00022737"/>
    </source>
</evidence>
<dbReference type="Proteomes" id="UP000799536">
    <property type="component" value="Unassembled WGS sequence"/>
</dbReference>
<feature type="compositionally biased region" description="Acidic residues" evidence="4">
    <location>
        <begin position="47"/>
        <end position="57"/>
    </location>
</feature>
<sequence>MATVPSTKSMILDLPPSCVEFWPLNPQYAVIGTYNLQKEEANAEPGEGPEADELSEVAEEKKSQHRNGSLILVEVNGDEVNIIQTLATPSAILDLHFCPSHSLPSHFGVATSTGSLVLYKLTSSNSSPIISKLSSNSSKPQIAHVKTLQWFPSDLLVTAFSWHPTEPIAAMTLTDGSVMLGHTEHPLHAKQVAQHDLEAWTLAIRPEDSNVSILSGGDDSALISTSLPSPLAFSDNEEDIAALSPLSTWKNKKIHQAGVTAILPLSNLVQDQNLILTGSYDDHIRLLSAPFLGRPTVLAEANLGGGVWRLKLLNPAPATAPVSLDGEGYGVIAVVLASCMHAGARIVKLIREKGEGGDAWGFEVVACFEEHRSMNYGSDVQPVGNGKEVGRSGEESRTFLTTSFYDRLCCLWRF</sequence>
<protein>
    <recommendedName>
        <fullName evidence="7">WD40 repeat-like protein</fullName>
    </recommendedName>
</protein>
<dbReference type="InterPro" id="IPR036322">
    <property type="entry name" value="WD40_repeat_dom_sf"/>
</dbReference>
<keyword evidence="2" id="KW-0677">Repeat</keyword>
<evidence type="ECO:0000256" key="1">
    <source>
        <dbReference type="ARBA" id="ARBA00022574"/>
    </source>
</evidence>
<dbReference type="InterPro" id="IPR015943">
    <property type="entry name" value="WD40/YVTN_repeat-like_dom_sf"/>
</dbReference>
<feature type="region of interest" description="Disordered" evidence="4">
    <location>
        <begin position="40"/>
        <end position="62"/>
    </location>
</feature>
<dbReference type="GO" id="GO:0061685">
    <property type="term" value="F:diphthine methylesterase activity"/>
    <property type="evidence" value="ECO:0007669"/>
    <property type="project" value="TreeGrafter"/>
</dbReference>
<dbReference type="GO" id="GO:0005737">
    <property type="term" value="C:cytoplasm"/>
    <property type="evidence" value="ECO:0007669"/>
    <property type="project" value="TreeGrafter"/>
</dbReference>
<proteinExistence type="predicted"/>
<evidence type="ECO:0008006" key="7">
    <source>
        <dbReference type="Google" id="ProtNLM"/>
    </source>
</evidence>
<gene>
    <name evidence="5" type="ORF">GQ43DRAFT_405650</name>
</gene>
<name>A0A9P4MMJ6_9PLEO</name>
<reference evidence="5" key="1">
    <citation type="journal article" date="2020" name="Stud. Mycol.">
        <title>101 Dothideomycetes genomes: a test case for predicting lifestyles and emergence of pathogens.</title>
        <authorList>
            <person name="Haridas S."/>
            <person name="Albert R."/>
            <person name="Binder M."/>
            <person name="Bloem J."/>
            <person name="Labutti K."/>
            <person name="Salamov A."/>
            <person name="Andreopoulos B."/>
            <person name="Baker S."/>
            <person name="Barry K."/>
            <person name="Bills G."/>
            <person name="Bluhm B."/>
            <person name="Cannon C."/>
            <person name="Castanera R."/>
            <person name="Culley D."/>
            <person name="Daum C."/>
            <person name="Ezra D."/>
            <person name="Gonzalez J."/>
            <person name="Henrissat B."/>
            <person name="Kuo A."/>
            <person name="Liang C."/>
            <person name="Lipzen A."/>
            <person name="Lutzoni F."/>
            <person name="Magnuson J."/>
            <person name="Mondo S."/>
            <person name="Nolan M."/>
            <person name="Ohm R."/>
            <person name="Pangilinan J."/>
            <person name="Park H.-J."/>
            <person name="Ramirez L."/>
            <person name="Alfaro M."/>
            <person name="Sun H."/>
            <person name="Tritt A."/>
            <person name="Yoshinaga Y."/>
            <person name="Zwiers L.-H."/>
            <person name="Turgeon B."/>
            <person name="Goodwin S."/>
            <person name="Spatafora J."/>
            <person name="Crous P."/>
            <person name="Grigoriev I."/>
        </authorList>
    </citation>
    <scope>NUCLEOTIDE SEQUENCE</scope>
    <source>
        <strain evidence="5">ATCC 74209</strain>
    </source>
</reference>
<organism evidence="5 6">
    <name type="scientific">Delitschia confertaspora ATCC 74209</name>
    <dbReference type="NCBI Taxonomy" id="1513339"/>
    <lineage>
        <taxon>Eukaryota</taxon>
        <taxon>Fungi</taxon>
        <taxon>Dikarya</taxon>
        <taxon>Ascomycota</taxon>
        <taxon>Pezizomycotina</taxon>
        <taxon>Dothideomycetes</taxon>
        <taxon>Pleosporomycetidae</taxon>
        <taxon>Pleosporales</taxon>
        <taxon>Delitschiaceae</taxon>
        <taxon>Delitschia</taxon>
    </lineage>
</organism>
<evidence type="ECO:0000256" key="3">
    <source>
        <dbReference type="ARBA" id="ARBA00043952"/>
    </source>
</evidence>
<evidence type="ECO:0000256" key="4">
    <source>
        <dbReference type="SAM" id="MobiDB-lite"/>
    </source>
</evidence>
<dbReference type="AlphaFoldDB" id="A0A9P4MMJ6"/>
<dbReference type="PANTHER" id="PTHR46042">
    <property type="entry name" value="DIPHTHINE METHYLTRANSFERASE"/>
    <property type="match status" value="1"/>
</dbReference>
<evidence type="ECO:0000313" key="6">
    <source>
        <dbReference type="Proteomes" id="UP000799536"/>
    </source>
</evidence>
<comment type="caution">
    <text evidence="5">The sequence shown here is derived from an EMBL/GenBank/DDBJ whole genome shotgun (WGS) entry which is preliminary data.</text>
</comment>
<dbReference type="Gene3D" id="2.130.10.10">
    <property type="entry name" value="YVTN repeat-like/Quinoprotein amine dehydrogenase"/>
    <property type="match status" value="1"/>
</dbReference>
<dbReference type="GO" id="GO:0017183">
    <property type="term" value="P:protein histidyl modification to diphthamide"/>
    <property type="evidence" value="ECO:0007669"/>
    <property type="project" value="TreeGrafter"/>
</dbReference>
<keyword evidence="1" id="KW-0853">WD repeat</keyword>
<keyword evidence="6" id="KW-1185">Reference proteome</keyword>
<comment type="pathway">
    <text evidence="3">Protein modification.</text>
</comment>
<dbReference type="InterPro" id="IPR052415">
    <property type="entry name" value="Diphthine_MTase"/>
</dbReference>
<evidence type="ECO:0000313" key="5">
    <source>
        <dbReference type="EMBL" id="KAF2196176.1"/>
    </source>
</evidence>
<dbReference type="OrthoDB" id="1930760at2759"/>
<accession>A0A9P4MMJ6</accession>
<dbReference type="EMBL" id="ML994455">
    <property type="protein sequence ID" value="KAF2196176.1"/>
    <property type="molecule type" value="Genomic_DNA"/>
</dbReference>
<dbReference type="SUPFAM" id="SSF50978">
    <property type="entry name" value="WD40 repeat-like"/>
    <property type="match status" value="1"/>
</dbReference>
<dbReference type="PANTHER" id="PTHR46042:SF1">
    <property type="entry name" value="DIPHTHINE METHYLTRANSFERASE"/>
    <property type="match status" value="1"/>
</dbReference>